<name>A0A839UWN0_9PROT</name>
<keyword evidence="2" id="KW-0564">Palmitate</keyword>
<proteinExistence type="inferred from homology"/>
<reference evidence="5 7" key="1">
    <citation type="submission" date="2020-06" db="EMBL/GenBank/DDBJ databases">
        <title>Description of novel acetic acid bacteria.</title>
        <authorList>
            <person name="Sombolestani A."/>
        </authorList>
    </citation>
    <scope>NUCLEOTIDE SEQUENCE [LARGE SCALE GENOMIC DNA]</scope>
    <source>
        <strain evidence="5 7">LMG 26838</strain>
    </source>
</reference>
<dbReference type="EMBL" id="JABXXQ010000097">
    <property type="protein sequence ID" value="NVN30046.1"/>
    <property type="molecule type" value="Genomic_DNA"/>
</dbReference>
<keyword evidence="2" id="KW-0472">Membrane</keyword>
<dbReference type="AlphaFoldDB" id="A0A839UWN0"/>
<comment type="subcellular location">
    <subcellularLocation>
        <location evidence="2">Cell membrane</location>
        <topology evidence="2">Lipid-anchor</topology>
    </subcellularLocation>
</comment>
<dbReference type="InterPro" id="IPR003423">
    <property type="entry name" value="OMP_efflux"/>
</dbReference>
<feature type="coiled-coil region" evidence="3">
    <location>
        <begin position="252"/>
        <end position="279"/>
    </location>
</feature>
<dbReference type="SUPFAM" id="SSF56954">
    <property type="entry name" value="Outer membrane efflux proteins (OEP)"/>
    <property type="match status" value="1"/>
</dbReference>
<dbReference type="EMBL" id="JACHXV010000001">
    <property type="protein sequence ID" value="MBB3172460.1"/>
    <property type="molecule type" value="Genomic_DNA"/>
</dbReference>
<evidence type="ECO:0000313" key="5">
    <source>
        <dbReference type="EMBL" id="NVN30046.1"/>
    </source>
</evidence>
<protein>
    <submittedName>
        <fullName evidence="5">Efflux transporter outer membrane subunit</fullName>
    </submittedName>
    <submittedName>
        <fullName evidence="4">Multidrug efflux system outer membrane protein</fullName>
    </submittedName>
</protein>
<dbReference type="NCBIfam" id="TIGR01845">
    <property type="entry name" value="outer_NodT"/>
    <property type="match status" value="1"/>
</dbReference>
<keyword evidence="6" id="KW-1185">Reference proteome</keyword>
<evidence type="ECO:0000313" key="6">
    <source>
        <dbReference type="Proteomes" id="UP000557688"/>
    </source>
</evidence>
<evidence type="ECO:0000256" key="2">
    <source>
        <dbReference type="RuleBase" id="RU362097"/>
    </source>
</evidence>
<dbReference type="PANTHER" id="PTHR30203">
    <property type="entry name" value="OUTER MEMBRANE CATION EFFLUX PROTEIN"/>
    <property type="match status" value="1"/>
</dbReference>
<evidence type="ECO:0000256" key="3">
    <source>
        <dbReference type="SAM" id="Coils"/>
    </source>
</evidence>
<keyword evidence="2" id="KW-0732">Signal</keyword>
<evidence type="ECO:0000313" key="4">
    <source>
        <dbReference type="EMBL" id="MBB3172460.1"/>
    </source>
</evidence>
<dbReference type="RefSeq" id="WP_176623265.1">
    <property type="nucleotide sequence ID" value="NZ_JABXXQ010000097.1"/>
</dbReference>
<organism evidence="4 6">
    <name type="scientific">Endobacter medicaginis</name>
    <dbReference type="NCBI Taxonomy" id="1181271"/>
    <lineage>
        <taxon>Bacteria</taxon>
        <taxon>Pseudomonadati</taxon>
        <taxon>Pseudomonadota</taxon>
        <taxon>Alphaproteobacteria</taxon>
        <taxon>Acetobacterales</taxon>
        <taxon>Acetobacteraceae</taxon>
        <taxon>Endobacter</taxon>
    </lineage>
</organism>
<dbReference type="PROSITE" id="PS51257">
    <property type="entry name" value="PROKAR_LIPOPROTEIN"/>
    <property type="match status" value="1"/>
</dbReference>
<comment type="similarity">
    <text evidence="1 2">Belongs to the outer membrane factor (OMF) (TC 1.B.17) family.</text>
</comment>
<gene>
    <name evidence="4" type="ORF">FHR90_000266</name>
    <name evidence="5" type="ORF">HUK83_06815</name>
</gene>
<dbReference type="Proteomes" id="UP000565205">
    <property type="component" value="Unassembled WGS sequence"/>
</dbReference>
<dbReference type="Proteomes" id="UP000557688">
    <property type="component" value="Unassembled WGS sequence"/>
</dbReference>
<dbReference type="Pfam" id="PF02321">
    <property type="entry name" value="OEP"/>
    <property type="match status" value="2"/>
</dbReference>
<dbReference type="PANTHER" id="PTHR30203:SF32">
    <property type="entry name" value="CATION EFFLUX SYSTEM PROTEIN CUSC"/>
    <property type="match status" value="1"/>
</dbReference>
<dbReference type="Gene3D" id="2.20.200.10">
    <property type="entry name" value="Outer membrane efflux proteins (OEP)"/>
    <property type="match status" value="1"/>
</dbReference>
<feature type="signal peptide" evidence="2">
    <location>
        <begin position="1"/>
        <end position="17"/>
    </location>
</feature>
<keyword evidence="2" id="KW-0812">Transmembrane</keyword>
<dbReference type="GO" id="GO:0005886">
    <property type="term" value="C:plasma membrane"/>
    <property type="evidence" value="ECO:0007669"/>
    <property type="project" value="UniProtKB-SubCell"/>
</dbReference>
<reference evidence="4 6" key="2">
    <citation type="submission" date="2020-08" db="EMBL/GenBank/DDBJ databases">
        <title>Genomic Encyclopedia of Type Strains, Phase III (KMG-III): the genomes of soil and plant-associated and newly described type strains.</title>
        <authorList>
            <person name="Whitman W."/>
        </authorList>
    </citation>
    <scope>NUCLEOTIDE SEQUENCE [LARGE SCALE GENOMIC DNA]</scope>
    <source>
        <strain evidence="4 6">CECT 8088</strain>
    </source>
</reference>
<keyword evidence="2" id="KW-1134">Transmembrane beta strand</keyword>
<evidence type="ECO:0000256" key="1">
    <source>
        <dbReference type="ARBA" id="ARBA00007613"/>
    </source>
</evidence>
<evidence type="ECO:0000313" key="7">
    <source>
        <dbReference type="Proteomes" id="UP000565205"/>
    </source>
</evidence>
<keyword evidence="3" id="KW-0175">Coiled coil</keyword>
<dbReference type="GO" id="GO:0015562">
    <property type="term" value="F:efflux transmembrane transporter activity"/>
    <property type="evidence" value="ECO:0007669"/>
    <property type="project" value="InterPro"/>
</dbReference>
<sequence length="511" mass="54309">MRRNLLLSLVASATLLAGCDLSPDYHRPVLPTAPTYPANGASARPTMPPAQSIAWEAFFTDARLRRLIGIALRDNRDLRTAVIQVAQAQAQFRLARADLFPSIGLQGSANYQGLSDSGLVGSSASSSAGSAGVGNGGSAGTGAGSGSSGFAGQGGGTFRYYQAGVGFSSYEIDLFGRLRNLSRQAFETWLAQRENQRAVQITVIGTVASDYIAWLADREQLKVTLDTLGAQSATLRLTQAEFDHGATTLLTLRQVQTSVETARANLAQYQRQVAQDINALVLDIGAPLPADLPPPAPLGSQTLLADIPAGLPSDLLTQRPDIMQAEHTLLAANANIGAARAAFFPQLTLTASDGLQSLQFNKLFTSAATTWTVAPALTVPIFTWGKNRANLDIAKTQADADVAAYEKTIQTAFREVSDALVARATYRDQTAAQQRDVNAASDYYRLAKMRFDAGVDTYLTTLDAQRSLYAAQQTLVSVREAQLQNLVTVYRALGGGWTRPVAGTKPVASPG</sequence>
<dbReference type="Gene3D" id="1.20.1600.10">
    <property type="entry name" value="Outer membrane efflux proteins (OEP)"/>
    <property type="match status" value="1"/>
</dbReference>
<feature type="chain" id="PRO_5036509779" evidence="2">
    <location>
        <begin position="18"/>
        <end position="511"/>
    </location>
</feature>
<accession>A0A839UWN0</accession>
<dbReference type="InterPro" id="IPR010131">
    <property type="entry name" value="MdtP/NodT-like"/>
</dbReference>
<keyword evidence="2" id="KW-0449">Lipoprotein</keyword>
<comment type="caution">
    <text evidence="4">The sequence shown here is derived from an EMBL/GenBank/DDBJ whole genome shotgun (WGS) entry which is preliminary data.</text>
</comment>